<dbReference type="PANTHER" id="PTHR38420">
    <property type="entry name" value="AP-4-A PHOSPHORYLASE II"/>
    <property type="match status" value="1"/>
</dbReference>
<dbReference type="Pfam" id="PF09830">
    <property type="entry name" value="ATP_transf"/>
    <property type="match status" value="1"/>
</dbReference>
<dbReference type="STRING" id="65357.A0A024G039"/>
<dbReference type="Gene3D" id="3.30.428.70">
    <property type="match status" value="1"/>
</dbReference>
<dbReference type="InterPro" id="IPR045759">
    <property type="entry name" value="Ap4A_phos1/2_N"/>
</dbReference>
<feature type="active site" description="Nucleophile" evidence="1">
    <location>
        <position position="148"/>
    </location>
</feature>
<sequence>MLRKQVIEVTRSAYQQNALKRMVADHQTVYDPIYGLKYLVFSLKPTIHKPDAMSNPVAKPSVFRDPFAKEYIEKDLMVTQINGTHNLLLNKYNVVDEHVVLATIDYESQEDPVNVKDFQAMWTCMEGMDAFAFFNCGYASGASQPHKHMQLISYPSLRNYTGNKRPPLLQYIVDALKKYEEIPSNTILQLQELPFRHFLHRIDHCKADNSDVAGLCFAAKWRDFAHVVCLWKRVERPQSVPVNNDTENSETIAYNLLLTSEFLMLVPRKMQSYYGIEVNSIGFTGSFLGRTREQMDFLTGNTGGVSGPMKLLQEVTFPQNHELVVTDSNGIDK</sequence>
<dbReference type="InParanoid" id="A0A024G039"/>
<accession>A0A024G039</accession>
<evidence type="ECO:0000259" key="3">
    <source>
        <dbReference type="Pfam" id="PF19327"/>
    </source>
</evidence>
<organism evidence="4 5">
    <name type="scientific">Albugo candida</name>
    <dbReference type="NCBI Taxonomy" id="65357"/>
    <lineage>
        <taxon>Eukaryota</taxon>
        <taxon>Sar</taxon>
        <taxon>Stramenopiles</taxon>
        <taxon>Oomycota</taxon>
        <taxon>Peronosporomycetes</taxon>
        <taxon>Albuginales</taxon>
        <taxon>Albuginaceae</taxon>
        <taxon>Albugo</taxon>
    </lineage>
</organism>
<evidence type="ECO:0000259" key="2">
    <source>
        <dbReference type="Pfam" id="PF09830"/>
    </source>
</evidence>
<dbReference type="EMBL" id="CAIX01000004">
    <property type="protein sequence ID" value="CCI39883.1"/>
    <property type="molecule type" value="Genomic_DNA"/>
</dbReference>
<feature type="domain" description="Ap4A phosphorylase 1/2 N-terminal" evidence="3">
    <location>
        <begin position="2"/>
        <end position="158"/>
    </location>
</feature>
<dbReference type="PIRSF" id="PIRSF000846">
    <property type="entry name" value="ATP_adenylyltr"/>
    <property type="match status" value="1"/>
</dbReference>
<dbReference type="OrthoDB" id="10267950at2759"/>
<dbReference type="Proteomes" id="UP000053237">
    <property type="component" value="Unassembled WGS sequence"/>
</dbReference>
<dbReference type="GO" id="GO:0009117">
    <property type="term" value="P:nucleotide metabolic process"/>
    <property type="evidence" value="ECO:0007669"/>
    <property type="project" value="InterPro"/>
</dbReference>
<proteinExistence type="predicted"/>
<gene>
    <name evidence="4" type="ORF">BN9_006670</name>
</gene>
<dbReference type="GO" id="GO:0005524">
    <property type="term" value="F:ATP binding"/>
    <property type="evidence" value="ECO:0007669"/>
    <property type="project" value="InterPro"/>
</dbReference>
<dbReference type="InterPro" id="IPR019200">
    <property type="entry name" value="ATP_adenylylTrfase_C"/>
</dbReference>
<dbReference type="InterPro" id="IPR036265">
    <property type="entry name" value="HIT-like_sf"/>
</dbReference>
<name>A0A024G039_9STRA</name>
<dbReference type="InterPro" id="IPR009163">
    <property type="entry name" value="Ap4A_phos1/2"/>
</dbReference>
<feature type="domain" description="ATP adenylyltransferase C-terminal" evidence="2">
    <location>
        <begin position="192"/>
        <end position="318"/>
    </location>
</feature>
<reference evidence="4 5" key="1">
    <citation type="submission" date="2012-05" db="EMBL/GenBank/DDBJ databases">
        <title>Recombination and specialization in a pathogen metapopulation.</title>
        <authorList>
            <person name="Gardiner A."/>
            <person name="Kemen E."/>
            <person name="Schultz-Larsen T."/>
            <person name="MacLean D."/>
            <person name="Van Oosterhout C."/>
            <person name="Jones J.D.G."/>
        </authorList>
    </citation>
    <scope>NUCLEOTIDE SEQUENCE [LARGE SCALE GENOMIC DNA]</scope>
    <source>
        <strain evidence="4 5">Ac Nc2</strain>
    </source>
</reference>
<dbReference type="AlphaFoldDB" id="A0A024G039"/>
<dbReference type="SUPFAM" id="SSF54197">
    <property type="entry name" value="HIT-like"/>
    <property type="match status" value="1"/>
</dbReference>
<dbReference type="InterPro" id="IPR043171">
    <property type="entry name" value="Ap4A_phos1/2-like"/>
</dbReference>
<dbReference type="GO" id="GO:0003877">
    <property type="term" value="F:ATP:ADP adenylyltransferase activity"/>
    <property type="evidence" value="ECO:0007669"/>
    <property type="project" value="InterPro"/>
</dbReference>
<comment type="caution">
    <text evidence="4">The sequence shown here is derived from an EMBL/GenBank/DDBJ whole genome shotgun (WGS) entry which is preliminary data.</text>
</comment>
<keyword evidence="5" id="KW-1185">Reference proteome</keyword>
<evidence type="ECO:0000313" key="5">
    <source>
        <dbReference type="Proteomes" id="UP000053237"/>
    </source>
</evidence>
<dbReference type="Pfam" id="PF19327">
    <property type="entry name" value="Ap4A_phos_N"/>
    <property type="match status" value="1"/>
</dbReference>
<dbReference type="PANTHER" id="PTHR38420:SF1">
    <property type="entry name" value="PUTATIVE (AFU_ORTHOLOGUE AFUA_5G14690)-RELATED"/>
    <property type="match status" value="1"/>
</dbReference>
<evidence type="ECO:0000256" key="1">
    <source>
        <dbReference type="PIRSR" id="PIRSR000846-1"/>
    </source>
</evidence>
<protein>
    <submittedName>
        <fullName evidence="4">Uncharacterized protein</fullName>
    </submittedName>
</protein>
<evidence type="ECO:0000313" key="4">
    <source>
        <dbReference type="EMBL" id="CCI39883.1"/>
    </source>
</evidence>